<reference evidence="1" key="1">
    <citation type="submission" date="2019-08" db="EMBL/GenBank/DDBJ databases">
        <title>Carotenoids and Carotenoid Binding Proteins in the Halophilic Cyanobacterium Euhalothece sp. ZM00.</title>
        <authorList>
            <person name="Cho S.M."/>
            <person name="Song J.Y."/>
            <person name="Park Y.-I."/>
        </authorList>
    </citation>
    <scope>NUCLEOTIDE SEQUENCE [LARGE SCALE GENOMIC DNA]</scope>
    <source>
        <strain evidence="1">Z-M001</strain>
    </source>
</reference>
<accession>A0A5B8NSP8</accession>
<name>A0A5B8NSP8_9CHRO</name>
<dbReference type="OrthoDB" id="574630at2"/>
<evidence type="ECO:0000313" key="1">
    <source>
        <dbReference type="EMBL" id="QDZ41531.1"/>
    </source>
</evidence>
<dbReference type="AlphaFoldDB" id="A0A5B8NSP8"/>
<keyword evidence="1" id="KW-0808">Transferase</keyword>
<sequence>MLDQKNLEQRLVKLEQTVSELQQKVESQPSSKEGLEQLIGSISDEVAFLEALEYGRFFRQQDQPKEEES</sequence>
<dbReference type="Proteomes" id="UP000318453">
    <property type="component" value="Chromosome"/>
</dbReference>
<organism evidence="1 2">
    <name type="scientific">Euhalothece natronophila Z-M001</name>
    <dbReference type="NCBI Taxonomy" id="522448"/>
    <lineage>
        <taxon>Bacteria</taxon>
        <taxon>Bacillati</taxon>
        <taxon>Cyanobacteriota</taxon>
        <taxon>Cyanophyceae</taxon>
        <taxon>Oscillatoriophycideae</taxon>
        <taxon>Chroococcales</taxon>
        <taxon>Halothecacae</taxon>
        <taxon>Halothece cluster</taxon>
        <taxon>Euhalothece</taxon>
    </lineage>
</organism>
<gene>
    <name evidence="1" type="ORF">FRE64_12835</name>
</gene>
<evidence type="ECO:0000313" key="2">
    <source>
        <dbReference type="Proteomes" id="UP000318453"/>
    </source>
</evidence>
<dbReference type="EMBL" id="CP042326">
    <property type="protein sequence ID" value="QDZ41531.1"/>
    <property type="molecule type" value="Genomic_DNA"/>
</dbReference>
<proteinExistence type="predicted"/>
<protein>
    <submittedName>
        <fullName evidence="1">Transferase hexapeptide repeat containing protein</fullName>
    </submittedName>
</protein>
<keyword evidence="2" id="KW-1185">Reference proteome</keyword>
<dbReference type="RefSeq" id="WP_146297361.1">
    <property type="nucleotide sequence ID" value="NZ_CP042326.1"/>
</dbReference>
<dbReference type="GO" id="GO:0016740">
    <property type="term" value="F:transferase activity"/>
    <property type="evidence" value="ECO:0007669"/>
    <property type="project" value="UniProtKB-KW"/>
</dbReference>
<dbReference type="KEGG" id="enn:FRE64_12835"/>